<dbReference type="InterPro" id="IPR016187">
    <property type="entry name" value="CTDL_fold"/>
</dbReference>
<dbReference type="EMBL" id="CAXKWB010017669">
    <property type="protein sequence ID" value="CAL4119567.1"/>
    <property type="molecule type" value="Genomic_DNA"/>
</dbReference>
<dbReference type="AlphaFoldDB" id="A0AAV2RCC4"/>
<accession>A0AAV2RCC4</accession>
<dbReference type="PANTHER" id="PTHR22801:SF63">
    <property type="entry name" value="C-TYPE LECTIN DOMAIN-CONTAINING PROTEIN"/>
    <property type="match status" value="1"/>
</dbReference>
<dbReference type="InterPro" id="IPR001304">
    <property type="entry name" value="C-type_lectin-like"/>
</dbReference>
<dbReference type="CDD" id="cd00037">
    <property type="entry name" value="CLECT"/>
    <property type="match status" value="1"/>
</dbReference>
<dbReference type="Proteomes" id="UP001497623">
    <property type="component" value="Unassembled WGS sequence"/>
</dbReference>
<evidence type="ECO:0000313" key="3">
    <source>
        <dbReference type="Proteomes" id="UP001497623"/>
    </source>
</evidence>
<dbReference type="SMART" id="SM00034">
    <property type="entry name" value="CLECT"/>
    <property type="match status" value="1"/>
</dbReference>
<dbReference type="SUPFAM" id="SSF56436">
    <property type="entry name" value="C-type lectin-like"/>
    <property type="match status" value="1"/>
</dbReference>
<dbReference type="Gene3D" id="3.10.100.10">
    <property type="entry name" value="Mannose-Binding Protein A, subunit A"/>
    <property type="match status" value="1"/>
</dbReference>
<dbReference type="PANTHER" id="PTHR22801">
    <property type="entry name" value="LITHOSTATHINE"/>
    <property type="match status" value="1"/>
</dbReference>
<feature type="domain" description="C-type lectin" evidence="1">
    <location>
        <begin position="14"/>
        <end position="148"/>
    </location>
</feature>
<name>A0AAV2RCC4_MEGNR</name>
<evidence type="ECO:0000313" key="2">
    <source>
        <dbReference type="EMBL" id="CAL4119567.1"/>
    </source>
</evidence>
<protein>
    <recommendedName>
        <fullName evidence="1">C-type lectin domain-containing protein</fullName>
    </recommendedName>
</protein>
<organism evidence="2 3">
    <name type="scientific">Meganyctiphanes norvegica</name>
    <name type="common">Northern krill</name>
    <name type="synonym">Thysanopoda norvegica</name>
    <dbReference type="NCBI Taxonomy" id="48144"/>
    <lineage>
        <taxon>Eukaryota</taxon>
        <taxon>Metazoa</taxon>
        <taxon>Ecdysozoa</taxon>
        <taxon>Arthropoda</taxon>
        <taxon>Crustacea</taxon>
        <taxon>Multicrustacea</taxon>
        <taxon>Malacostraca</taxon>
        <taxon>Eumalacostraca</taxon>
        <taxon>Eucarida</taxon>
        <taxon>Euphausiacea</taxon>
        <taxon>Euphausiidae</taxon>
        <taxon>Meganyctiphanes</taxon>
    </lineage>
</organism>
<sequence>MAECDSCPFLFTEIGRCCYLFSSEISQTAITWSDARQACQNLGIEYARNIDLAEVGTSSTCTGDVDFMQRISDKGHHVWMGASDIDQEDNWVWMNTGKPLLDTNNMWDLTHPNGGTSMNCMRAFVNGTHRRPYFMDDSCTDTNHYVCQIVV</sequence>
<proteinExistence type="predicted"/>
<evidence type="ECO:0000259" key="1">
    <source>
        <dbReference type="PROSITE" id="PS50041"/>
    </source>
</evidence>
<reference evidence="2 3" key="1">
    <citation type="submission" date="2024-05" db="EMBL/GenBank/DDBJ databases">
        <authorList>
            <person name="Wallberg A."/>
        </authorList>
    </citation>
    <scope>NUCLEOTIDE SEQUENCE [LARGE SCALE GENOMIC DNA]</scope>
</reference>
<dbReference type="Pfam" id="PF00059">
    <property type="entry name" value="Lectin_C"/>
    <property type="match status" value="1"/>
</dbReference>
<gene>
    <name evidence="2" type="ORF">MNOR_LOCUS21709</name>
</gene>
<keyword evidence="3" id="KW-1185">Reference proteome</keyword>
<dbReference type="InterPro" id="IPR050801">
    <property type="entry name" value="Ca-Dep_Lectins_ImmuneDev"/>
</dbReference>
<dbReference type="PROSITE" id="PS50041">
    <property type="entry name" value="C_TYPE_LECTIN_2"/>
    <property type="match status" value="1"/>
</dbReference>
<dbReference type="InterPro" id="IPR016186">
    <property type="entry name" value="C-type_lectin-like/link_sf"/>
</dbReference>
<comment type="caution">
    <text evidence="2">The sequence shown here is derived from an EMBL/GenBank/DDBJ whole genome shotgun (WGS) entry which is preliminary data.</text>
</comment>